<proteinExistence type="predicted"/>
<comment type="caution">
    <text evidence="1">The sequence shown here is derived from an EMBL/GenBank/DDBJ whole genome shotgun (WGS) entry which is preliminary data.</text>
</comment>
<name>A0ABR4XST7_9LACO</name>
<reference evidence="1 2" key="1">
    <citation type="journal article" date="2014" name="Antonie Van Leeuwenhoek">
        <title>Oenococcus alcoholitolerans sp. nov., a lactic acid bacteria isolated from cachaca and ethanol fermentation processes.</title>
        <authorList>
            <person name="Badotti F."/>
            <person name="Moreira A.P."/>
            <person name="Tonon L.A."/>
            <person name="de Lucena B.T."/>
            <person name="Gomes Fde C."/>
            <person name="Kruger R."/>
            <person name="Thompson C.C."/>
            <person name="de Morais M.A.Jr."/>
            <person name="Rosa C.A."/>
            <person name="Thompson F.L."/>
        </authorList>
    </citation>
    <scope>NUCLEOTIDE SEQUENCE [LARGE SCALE GENOMIC DNA]</scope>
    <source>
        <strain evidence="1 2">UFRJ-M7.2.18</strain>
    </source>
</reference>
<dbReference type="Proteomes" id="UP000030023">
    <property type="component" value="Unassembled WGS sequence"/>
</dbReference>
<gene>
    <name evidence="1" type="ORF">Q757_02290</name>
</gene>
<dbReference type="EMBL" id="AXCV01000062">
    <property type="protein sequence ID" value="KGO32221.1"/>
    <property type="molecule type" value="Genomic_DNA"/>
</dbReference>
<organism evidence="1 2">
    <name type="scientific">Oenococcus alcoholitolerans</name>
    <dbReference type="NCBI Taxonomy" id="931074"/>
    <lineage>
        <taxon>Bacteria</taxon>
        <taxon>Bacillati</taxon>
        <taxon>Bacillota</taxon>
        <taxon>Bacilli</taxon>
        <taxon>Lactobacillales</taxon>
        <taxon>Lactobacillaceae</taxon>
        <taxon>Oenococcus</taxon>
    </lineage>
</organism>
<sequence length="31" mass="3664">MIFLHRDGILLSADLVYKQSLTATLRQFYHL</sequence>
<evidence type="ECO:0000313" key="2">
    <source>
        <dbReference type="Proteomes" id="UP000030023"/>
    </source>
</evidence>
<accession>A0ABR4XST7</accession>
<evidence type="ECO:0000313" key="1">
    <source>
        <dbReference type="EMBL" id="KGO32221.1"/>
    </source>
</evidence>
<protein>
    <submittedName>
        <fullName evidence="1">Uncharacterized protein</fullName>
    </submittedName>
</protein>
<keyword evidence="2" id="KW-1185">Reference proteome</keyword>